<dbReference type="OrthoDB" id="2898134at2759"/>
<evidence type="ECO:0000313" key="2">
    <source>
        <dbReference type="EMBL" id="KIY62318.1"/>
    </source>
</evidence>
<feature type="domain" description="RNase H type-1" evidence="1">
    <location>
        <begin position="9"/>
        <end position="68"/>
    </location>
</feature>
<reference evidence="2 3" key="1">
    <citation type="journal article" date="2015" name="Fungal Genet. Biol.">
        <title>Evolution of novel wood decay mechanisms in Agaricales revealed by the genome sequences of Fistulina hepatica and Cylindrobasidium torrendii.</title>
        <authorList>
            <person name="Floudas D."/>
            <person name="Held B.W."/>
            <person name="Riley R."/>
            <person name="Nagy L.G."/>
            <person name="Koehler G."/>
            <person name="Ransdell A.S."/>
            <person name="Younus H."/>
            <person name="Chow J."/>
            <person name="Chiniquy J."/>
            <person name="Lipzen A."/>
            <person name="Tritt A."/>
            <person name="Sun H."/>
            <person name="Haridas S."/>
            <person name="LaButti K."/>
            <person name="Ohm R.A."/>
            <person name="Kues U."/>
            <person name="Blanchette R.A."/>
            <person name="Grigoriev I.V."/>
            <person name="Minto R.E."/>
            <person name="Hibbett D.S."/>
        </authorList>
    </citation>
    <scope>NUCLEOTIDE SEQUENCE [LARGE SCALE GENOMIC DNA]</scope>
    <source>
        <strain evidence="2 3">FP15055 ss-10</strain>
    </source>
</reference>
<accession>A0A0D7AVB4</accession>
<dbReference type="AlphaFoldDB" id="A0A0D7AVB4"/>
<dbReference type="InterPro" id="IPR002156">
    <property type="entry name" value="RNaseH_domain"/>
</dbReference>
<dbReference type="SUPFAM" id="SSF53098">
    <property type="entry name" value="Ribonuclease H-like"/>
    <property type="match status" value="1"/>
</dbReference>
<dbReference type="InterPro" id="IPR036397">
    <property type="entry name" value="RNaseH_sf"/>
</dbReference>
<dbReference type="EMBL" id="KN880797">
    <property type="protein sequence ID" value="KIY62318.1"/>
    <property type="molecule type" value="Genomic_DNA"/>
</dbReference>
<proteinExistence type="predicted"/>
<evidence type="ECO:0000313" key="3">
    <source>
        <dbReference type="Proteomes" id="UP000054007"/>
    </source>
</evidence>
<dbReference type="Proteomes" id="UP000054007">
    <property type="component" value="Unassembled WGS sequence"/>
</dbReference>
<protein>
    <recommendedName>
        <fullName evidence="1">RNase H type-1 domain-containing protein</fullName>
    </recommendedName>
</protein>
<evidence type="ECO:0000259" key="1">
    <source>
        <dbReference type="Pfam" id="PF00075"/>
    </source>
</evidence>
<dbReference type="Gene3D" id="3.30.420.10">
    <property type="entry name" value="Ribonuclease H-like superfamily/Ribonuclease H"/>
    <property type="match status" value="1"/>
</dbReference>
<dbReference type="GO" id="GO:0004523">
    <property type="term" value="F:RNA-DNA hybrid ribonuclease activity"/>
    <property type="evidence" value="ECO:0007669"/>
    <property type="project" value="InterPro"/>
</dbReference>
<keyword evidence="3" id="KW-1185">Reference proteome</keyword>
<organism evidence="2 3">
    <name type="scientific">Cylindrobasidium torrendii FP15055 ss-10</name>
    <dbReference type="NCBI Taxonomy" id="1314674"/>
    <lineage>
        <taxon>Eukaryota</taxon>
        <taxon>Fungi</taxon>
        <taxon>Dikarya</taxon>
        <taxon>Basidiomycota</taxon>
        <taxon>Agaricomycotina</taxon>
        <taxon>Agaricomycetes</taxon>
        <taxon>Agaricomycetidae</taxon>
        <taxon>Agaricales</taxon>
        <taxon>Marasmiineae</taxon>
        <taxon>Physalacriaceae</taxon>
        <taxon>Cylindrobasidium</taxon>
    </lineage>
</organism>
<name>A0A0D7AVB4_9AGAR</name>
<sequence length="70" mass="7733">MSKQEDRRIVTVYTDGSCLKNGDDKVKAGAAAWFEDDETLNRAVRLPNRIPQNNNTAKMVGARIAIETAP</sequence>
<dbReference type="Pfam" id="PF00075">
    <property type="entry name" value="RNase_H"/>
    <property type="match status" value="1"/>
</dbReference>
<dbReference type="InterPro" id="IPR012337">
    <property type="entry name" value="RNaseH-like_sf"/>
</dbReference>
<dbReference type="GO" id="GO:0003676">
    <property type="term" value="F:nucleic acid binding"/>
    <property type="evidence" value="ECO:0007669"/>
    <property type="project" value="InterPro"/>
</dbReference>
<gene>
    <name evidence="2" type="ORF">CYLTODRAFT_474827</name>
</gene>